<dbReference type="AlphaFoldDB" id="A0A135T1W2"/>
<keyword evidence="4" id="KW-1185">Reference proteome</keyword>
<keyword evidence="2" id="KW-0472">Membrane</keyword>
<accession>A0A135T1W2</accession>
<reference evidence="3 4" key="1">
    <citation type="submission" date="2014-02" db="EMBL/GenBank/DDBJ databases">
        <title>The genome sequence of Colletotrichum nymphaeae SA-01.</title>
        <authorList>
            <person name="Baroncelli R."/>
            <person name="Thon M.R."/>
        </authorList>
    </citation>
    <scope>NUCLEOTIDE SEQUENCE [LARGE SCALE GENOMIC DNA]</scope>
    <source>
        <strain evidence="3 4">SA-01</strain>
    </source>
</reference>
<dbReference type="Gene3D" id="1.20.58.60">
    <property type="match status" value="1"/>
</dbReference>
<evidence type="ECO:0000313" key="3">
    <source>
        <dbReference type="EMBL" id="KXH42107.1"/>
    </source>
</evidence>
<dbReference type="Proteomes" id="UP000070054">
    <property type="component" value="Unassembled WGS sequence"/>
</dbReference>
<dbReference type="OrthoDB" id="10071171at2759"/>
<evidence type="ECO:0000313" key="4">
    <source>
        <dbReference type="Proteomes" id="UP000070054"/>
    </source>
</evidence>
<keyword evidence="2" id="KW-1133">Transmembrane helix</keyword>
<name>A0A135T1W2_9PEZI</name>
<feature type="transmembrane region" description="Helical" evidence="2">
    <location>
        <begin position="231"/>
        <end position="254"/>
    </location>
</feature>
<protein>
    <submittedName>
        <fullName evidence="3">Uncharacterized protein</fullName>
    </submittedName>
</protein>
<comment type="caution">
    <text evidence="3">The sequence shown here is derived from an EMBL/GenBank/DDBJ whole genome shotgun (WGS) entry which is preliminary data.</text>
</comment>
<proteinExistence type="predicted"/>
<evidence type="ECO:0000256" key="1">
    <source>
        <dbReference type="SAM" id="MobiDB-lite"/>
    </source>
</evidence>
<feature type="region of interest" description="Disordered" evidence="1">
    <location>
        <begin position="346"/>
        <end position="370"/>
    </location>
</feature>
<keyword evidence="2" id="KW-0812">Transmembrane</keyword>
<sequence length="370" mass="42510">MWLPRPYFLRALEIRLRQIYTEVDGVFNNIDRWMKGIDEQHHRLLQRLHKSARDHQTATRWEDILDELDDFEESITDAEGIVKSLAQTVEEIVSSGNLFMTTDVNYFLHTEGRPGDMSTCYPYLSQIRRIFSDFRKLRPRFDNLQTQYEEMIKHGKAARAKALLRIKLNKVQQPVVIPSSTSVPASPVTQQQSMVVRVASWMTIISQPLVNIAAVFGCDDIVKYGRTPANFVISLALMSLAMAVIIGICIRLASRDFAWPLTNRYQQRATATNADSILRDNPEERFGGHAAHPIQRRPILHTRFMNWWQRCRVEERLPFRSAIAIVPPPPPSIELTVLSFRSDTDSRERHNYSHQAASEGGSVVMAHDRS</sequence>
<gene>
    <name evidence="3" type="ORF">CNYM01_05766</name>
</gene>
<organism evidence="3 4">
    <name type="scientific">Colletotrichum nymphaeae SA-01</name>
    <dbReference type="NCBI Taxonomy" id="1460502"/>
    <lineage>
        <taxon>Eukaryota</taxon>
        <taxon>Fungi</taxon>
        <taxon>Dikarya</taxon>
        <taxon>Ascomycota</taxon>
        <taxon>Pezizomycotina</taxon>
        <taxon>Sordariomycetes</taxon>
        <taxon>Hypocreomycetidae</taxon>
        <taxon>Glomerellales</taxon>
        <taxon>Glomerellaceae</taxon>
        <taxon>Colletotrichum</taxon>
        <taxon>Colletotrichum acutatum species complex</taxon>
    </lineage>
</organism>
<evidence type="ECO:0000256" key="2">
    <source>
        <dbReference type="SAM" id="Phobius"/>
    </source>
</evidence>
<dbReference type="EMBL" id="JEMN01001265">
    <property type="protein sequence ID" value="KXH42107.1"/>
    <property type="molecule type" value="Genomic_DNA"/>
</dbReference>